<organism evidence="5 6">
    <name type="scientific">SAR86 cluster bacterium</name>
    <dbReference type="NCBI Taxonomy" id="2030880"/>
    <lineage>
        <taxon>Bacteria</taxon>
        <taxon>Pseudomonadati</taxon>
        <taxon>Pseudomonadota</taxon>
        <taxon>Gammaproteobacteria</taxon>
        <taxon>SAR86 cluster</taxon>
    </lineage>
</organism>
<comment type="subcellular location">
    <subcellularLocation>
        <location evidence="4">Cytoplasm</location>
    </subcellularLocation>
</comment>
<dbReference type="GO" id="GO:0033468">
    <property type="term" value="P:CMP-keto-3-deoxy-D-manno-octulosonic acid biosynthetic process"/>
    <property type="evidence" value="ECO:0007669"/>
    <property type="project" value="UniProtKB-UniRule"/>
</dbReference>
<name>A0A368BRK6_9GAMM</name>
<dbReference type="GO" id="GO:0009103">
    <property type="term" value="P:lipopolysaccharide biosynthetic process"/>
    <property type="evidence" value="ECO:0007669"/>
    <property type="project" value="UniProtKB-UniRule"/>
</dbReference>
<dbReference type="CDD" id="cd02517">
    <property type="entry name" value="CMP-KDO-Synthetase"/>
    <property type="match status" value="1"/>
</dbReference>
<dbReference type="Pfam" id="PF02348">
    <property type="entry name" value="CTP_transf_3"/>
    <property type="match status" value="1"/>
</dbReference>
<protein>
    <recommendedName>
        <fullName evidence="4">3-deoxy-manno-octulosonate cytidylyltransferase</fullName>
        <ecNumber evidence="4">2.7.7.38</ecNumber>
    </recommendedName>
    <alternativeName>
        <fullName evidence="4">CMP-2-keto-3-deoxyoctulosonic acid synthase</fullName>
        <shortName evidence="4">CKS</shortName>
        <shortName evidence="4">CMP-KDO synthase</shortName>
    </alternativeName>
</protein>
<dbReference type="PANTHER" id="PTHR42866:SF2">
    <property type="entry name" value="3-DEOXY-MANNO-OCTULOSONATE CYTIDYLYLTRANSFERASE, MITOCHONDRIAL"/>
    <property type="match status" value="1"/>
</dbReference>
<dbReference type="PANTHER" id="PTHR42866">
    <property type="entry name" value="3-DEOXY-MANNO-OCTULOSONATE CYTIDYLYLTRANSFERASE"/>
    <property type="match status" value="1"/>
</dbReference>
<comment type="function">
    <text evidence="4">Activates KDO (a required 8-carbon sugar) for incorporation into bacterial lipopolysaccharide in Gram-negative bacteria.</text>
</comment>
<dbReference type="EC" id="2.7.7.38" evidence="4"/>
<keyword evidence="4" id="KW-0963">Cytoplasm</keyword>
<reference evidence="5 6" key="1">
    <citation type="journal article" date="2018" name="Microbiome">
        <title>Fine metagenomic profile of the Mediterranean stratified and mixed water columns revealed by assembly and recruitment.</title>
        <authorList>
            <person name="Haro-Moreno J.M."/>
            <person name="Lopez-Perez M."/>
            <person name="De La Torre J.R."/>
            <person name="Picazo A."/>
            <person name="Camacho A."/>
            <person name="Rodriguez-Valera F."/>
        </authorList>
    </citation>
    <scope>NUCLEOTIDE SEQUENCE [LARGE SCALE GENOMIC DNA]</scope>
    <source>
        <strain evidence="5">MED-G82</strain>
    </source>
</reference>
<keyword evidence="2 4" id="KW-0548">Nucleotidyltransferase</keyword>
<dbReference type="EMBL" id="QOPE01000033">
    <property type="protein sequence ID" value="RCL39959.1"/>
    <property type="molecule type" value="Genomic_DNA"/>
</dbReference>
<dbReference type="HAMAP" id="MF_00057">
    <property type="entry name" value="KdsB"/>
    <property type="match status" value="1"/>
</dbReference>
<keyword evidence="1 4" id="KW-0808">Transferase</keyword>
<evidence type="ECO:0000256" key="4">
    <source>
        <dbReference type="HAMAP-Rule" id="MF_00057"/>
    </source>
</evidence>
<accession>A0A368BRK6</accession>
<dbReference type="Gene3D" id="3.90.550.10">
    <property type="entry name" value="Spore Coat Polysaccharide Biosynthesis Protein SpsA, Chain A"/>
    <property type="match status" value="1"/>
</dbReference>
<dbReference type="AlphaFoldDB" id="A0A368BRK6"/>
<dbReference type="NCBIfam" id="NF003952">
    <property type="entry name" value="PRK05450.1-5"/>
    <property type="match status" value="1"/>
</dbReference>
<gene>
    <name evidence="4 5" type="primary">kdsB</name>
    <name evidence="5" type="ORF">DBW96_03955</name>
</gene>
<sequence length="244" mass="27653">MMNNFHIIIPARLESTRLKNKVLLEINGKSIVQLVYEKAQSINPLSVTVATNHKDIFDHIKSLGGEVLMTSSDHQSGMDRVNEAASLLQISDDETILNLQGDEPLMPENIIIETGNSIRSNIKIATAACVLSDKNEITDPNNVKVVTTNNNYAHYFSRSLIPHTNEISDITYYQHLGIYSYNRGILQELANLDITYLEKTERLEQLRFLDHGYKIYVNKYDQPAPIGIDTDKDYKKTLSILSEK</sequence>
<comment type="pathway">
    <text evidence="4">Nucleotide-sugar biosynthesis; CMP-3-deoxy-D-manno-octulosonate biosynthesis; CMP-3-deoxy-D-manno-octulosonate from 3-deoxy-D-manno-octulosonate and CTP: step 1/1.</text>
</comment>
<keyword evidence="3 4" id="KW-0448">Lipopolysaccharide biosynthesis</keyword>
<comment type="similarity">
    <text evidence="4">Belongs to the KdsB family.</text>
</comment>
<dbReference type="InterPro" id="IPR004528">
    <property type="entry name" value="KdsB"/>
</dbReference>
<evidence type="ECO:0000256" key="1">
    <source>
        <dbReference type="ARBA" id="ARBA00022679"/>
    </source>
</evidence>
<proteinExistence type="inferred from homology"/>
<comment type="caution">
    <text evidence="5">The sequence shown here is derived from an EMBL/GenBank/DDBJ whole genome shotgun (WGS) entry which is preliminary data.</text>
</comment>
<dbReference type="SUPFAM" id="SSF53448">
    <property type="entry name" value="Nucleotide-diphospho-sugar transferases"/>
    <property type="match status" value="1"/>
</dbReference>
<dbReference type="InterPro" id="IPR029044">
    <property type="entry name" value="Nucleotide-diphossugar_trans"/>
</dbReference>
<dbReference type="NCBIfam" id="TIGR00466">
    <property type="entry name" value="kdsB"/>
    <property type="match status" value="1"/>
</dbReference>
<dbReference type="GO" id="GO:0008690">
    <property type="term" value="F:3-deoxy-manno-octulosonate cytidylyltransferase activity"/>
    <property type="evidence" value="ECO:0007669"/>
    <property type="project" value="UniProtKB-UniRule"/>
</dbReference>
<evidence type="ECO:0000313" key="5">
    <source>
        <dbReference type="EMBL" id="RCL39959.1"/>
    </source>
</evidence>
<dbReference type="UniPathway" id="UPA00358">
    <property type="reaction ID" value="UER00476"/>
</dbReference>
<dbReference type="InterPro" id="IPR003329">
    <property type="entry name" value="Cytidylyl_trans"/>
</dbReference>
<evidence type="ECO:0000313" key="6">
    <source>
        <dbReference type="Proteomes" id="UP000253307"/>
    </source>
</evidence>
<comment type="catalytic activity">
    <reaction evidence="4">
        <text>3-deoxy-alpha-D-manno-oct-2-ulosonate + CTP = CMP-3-deoxy-beta-D-manno-octulosonate + diphosphate</text>
        <dbReference type="Rhea" id="RHEA:23448"/>
        <dbReference type="ChEBI" id="CHEBI:33019"/>
        <dbReference type="ChEBI" id="CHEBI:37563"/>
        <dbReference type="ChEBI" id="CHEBI:85986"/>
        <dbReference type="ChEBI" id="CHEBI:85987"/>
        <dbReference type="EC" id="2.7.7.38"/>
    </reaction>
</comment>
<evidence type="ECO:0000256" key="3">
    <source>
        <dbReference type="ARBA" id="ARBA00022985"/>
    </source>
</evidence>
<dbReference type="Proteomes" id="UP000253307">
    <property type="component" value="Unassembled WGS sequence"/>
</dbReference>
<evidence type="ECO:0000256" key="2">
    <source>
        <dbReference type="ARBA" id="ARBA00022695"/>
    </source>
</evidence>
<dbReference type="GO" id="GO:0005829">
    <property type="term" value="C:cytosol"/>
    <property type="evidence" value="ECO:0007669"/>
    <property type="project" value="TreeGrafter"/>
</dbReference>